<reference evidence="2 3" key="1">
    <citation type="submission" date="2016-07" db="EMBL/GenBank/DDBJ databases">
        <title>Pervasive Adenine N6-methylation of Active Genes in Fungi.</title>
        <authorList>
            <consortium name="DOE Joint Genome Institute"/>
            <person name="Mondo S.J."/>
            <person name="Dannebaum R.O."/>
            <person name="Kuo R.C."/>
            <person name="Labutti K."/>
            <person name="Haridas S."/>
            <person name="Kuo A."/>
            <person name="Salamov A."/>
            <person name="Ahrendt S.R."/>
            <person name="Lipzen A."/>
            <person name="Sullivan W."/>
            <person name="Andreopoulos W.B."/>
            <person name="Clum A."/>
            <person name="Lindquist E."/>
            <person name="Daum C."/>
            <person name="Ramamoorthy G.K."/>
            <person name="Gryganskyi A."/>
            <person name="Culley D."/>
            <person name="Magnuson J.K."/>
            <person name="James T.Y."/>
            <person name="O'Malley M.A."/>
            <person name="Stajich J.E."/>
            <person name="Spatafora J.W."/>
            <person name="Visel A."/>
            <person name="Grigoriev I.V."/>
        </authorList>
    </citation>
    <scope>NUCLEOTIDE SEQUENCE [LARGE SCALE GENOMIC DNA]</scope>
    <source>
        <strain evidence="2 3">PL171</strain>
    </source>
</reference>
<dbReference type="GO" id="GO:0016740">
    <property type="term" value="F:transferase activity"/>
    <property type="evidence" value="ECO:0007669"/>
    <property type="project" value="UniProtKB-KW"/>
</dbReference>
<dbReference type="Pfam" id="PF00266">
    <property type="entry name" value="Aminotran_5"/>
    <property type="match status" value="1"/>
</dbReference>
<evidence type="ECO:0000313" key="2">
    <source>
        <dbReference type="EMBL" id="ORZ40925.1"/>
    </source>
</evidence>
<dbReference type="STRING" id="765915.A0A1Y2I235"/>
<dbReference type="InterPro" id="IPR015421">
    <property type="entry name" value="PyrdxlP-dep_Trfase_major"/>
</dbReference>
<dbReference type="Proteomes" id="UP000193411">
    <property type="component" value="Unassembled WGS sequence"/>
</dbReference>
<dbReference type="InterPro" id="IPR015422">
    <property type="entry name" value="PyrdxlP-dep_Trfase_small"/>
</dbReference>
<dbReference type="OrthoDB" id="420046at2759"/>
<feature type="domain" description="Aminotransferase class V" evidence="1">
    <location>
        <begin position="3"/>
        <end position="367"/>
    </location>
</feature>
<comment type="caution">
    <text evidence="2">The sequence shown here is derived from an EMBL/GenBank/DDBJ whole genome shotgun (WGS) entry which is preliminary data.</text>
</comment>
<organism evidence="2 3">
    <name type="scientific">Catenaria anguillulae PL171</name>
    <dbReference type="NCBI Taxonomy" id="765915"/>
    <lineage>
        <taxon>Eukaryota</taxon>
        <taxon>Fungi</taxon>
        <taxon>Fungi incertae sedis</taxon>
        <taxon>Blastocladiomycota</taxon>
        <taxon>Blastocladiomycetes</taxon>
        <taxon>Blastocladiales</taxon>
        <taxon>Catenariaceae</taxon>
        <taxon>Catenaria</taxon>
    </lineage>
</organism>
<accession>A0A1Y2I235</accession>
<dbReference type="PANTHER" id="PTHR43686">
    <property type="entry name" value="SULFURTRANSFERASE-RELATED"/>
    <property type="match status" value="1"/>
</dbReference>
<dbReference type="AlphaFoldDB" id="A0A1Y2I235"/>
<dbReference type="PANTHER" id="PTHR43686:SF1">
    <property type="entry name" value="AMINOTRAN_5 DOMAIN-CONTAINING PROTEIN"/>
    <property type="match status" value="1"/>
</dbReference>
<evidence type="ECO:0000259" key="1">
    <source>
        <dbReference type="Pfam" id="PF00266"/>
    </source>
</evidence>
<dbReference type="SUPFAM" id="SSF53383">
    <property type="entry name" value="PLP-dependent transferases"/>
    <property type="match status" value="1"/>
</dbReference>
<dbReference type="EMBL" id="MCFL01000002">
    <property type="protein sequence ID" value="ORZ40925.1"/>
    <property type="molecule type" value="Genomic_DNA"/>
</dbReference>
<dbReference type="Gene3D" id="3.90.1150.10">
    <property type="entry name" value="Aspartate Aminotransferase, domain 1"/>
    <property type="match status" value="1"/>
</dbReference>
<protein>
    <submittedName>
        <fullName evidence="2">Pyridoxal phosphate-dependent transferase</fullName>
    </submittedName>
</protein>
<dbReference type="InterPro" id="IPR000192">
    <property type="entry name" value="Aminotrans_V_dom"/>
</dbReference>
<name>A0A1Y2I235_9FUNG</name>
<dbReference type="InterPro" id="IPR015424">
    <property type="entry name" value="PyrdxlP-dep_Trfase"/>
</dbReference>
<dbReference type="Gene3D" id="3.40.640.10">
    <property type="entry name" value="Type I PLP-dependent aspartate aminotransferase-like (Major domain)"/>
    <property type="match status" value="1"/>
</dbReference>
<sequence>MEQVYRFLGTFNGAPIRSLGQSSPTQQRELARDAVRTGCNAPKDEYAVIFTGSGSTSAIHHVVSSLRLLESAHWPVDNPPVVFLSILEHHSNLLPWRESVAKVVLIPMDAQGHGPDLAHLSTQLQAHQHAPLLVGAFSAGSNLTGVPLNVQAMARLLHAHSALALFDYAGVGPYVPIDMLSTGADAVFISPHKFIGGPGTPGVLVIRRSLLASSSVPARPGGGSVTWVTKETTEYIQDHLEEREEAVDPTVIAAKEFATARNVLAELRKVPNVRVLGDVQSPRVPVFTFVVESPLVNKVTGKRLLVHHDFVSTVLNDLFGIQTRAGCMCAALYGQYLLGSKRSSYYKVPGYVRLSFNYFTTAAEIAYVLRAIDFVASHAHLLSVPRPAVGHTEWTNRALKVLVGRSLNASAFADAYRLARPDNVQRACEAVRDEAEREWEGVVGQSEVRQRVREYVVPADVCRAVLGY</sequence>
<evidence type="ECO:0000313" key="3">
    <source>
        <dbReference type="Proteomes" id="UP000193411"/>
    </source>
</evidence>
<keyword evidence="2" id="KW-0808">Transferase</keyword>
<proteinExistence type="predicted"/>
<keyword evidence="3" id="KW-1185">Reference proteome</keyword>
<gene>
    <name evidence="2" type="ORF">BCR44DRAFT_1457428</name>
</gene>